<dbReference type="Pfam" id="PF13460">
    <property type="entry name" value="NAD_binding_10"/>
    <property type="match status" value="1"/>
</dbReference>
<dbReference type="AlphaFoldDB" id="A0A4V3CH66"/>
<dbReference type="PANTHER" id="PTHR43355">
    <property type="entry name" value="FLAVIN REDUCTASE (NADPH)"/>
    <property type="match status" value="1"/>
</dbReference>
<dbReference type="InterPro" id="IPR036291">
    <property type="entry name" value="NAD(P)-bd_dom_sf"/>
</dbReference>
<evidence type="ECO:0000313" key="2">
    <source>
        <dbReference type="EMBL" id="TDP00483.1"/>
    </source>
</evidence>
<reference evidence="2 3" key="1">
    <citation type="submission" date="2019-03" db="EMBL/GenBank/DDBJ databases">
        <title>Genomic Encyclopedia of Type Strains, Phase III (KMG-III): the genomes of soil and plant-associated and newly described type strains.</title>
        <authorList>
            <person name="Whitman W."/>
        </authorList>
    </citation>
    <scope>NUCLEOTIDE SEQUENCE [LARGE SCALE GENOMIC DNA]</scope>
    <source>
        <strain evidence="2 3">CECT 7378</strain>
    </source>
</reference>
<accession>A0A4V3CH66</accession>
<name>A0A4V3CH66_9GAMM</name>
<dbReference type="GO" id="GO:0004074">
    <property type="term" value="F:biliverdin reductase [NAD(P)H] activity"/>
    <property type="evidence" value="ECO:0007669"/>
    <property type="project" value="TreeGrafter"/>
</dbReference>
<proteinExistence type="predicted"/>
<keyword evidence="3" id="KW-1185">Reference proteome</keyword>
<dbReference type="GO" id="GO:0042602">
    <property type="term" value="F:riboflavin reductase (NADPH) activity"/>
    <property type="evidence" value="ECO:0007669"/>
    <property type="project" value="TreeGrafter"/>
</dbReference>
<dbReference type="InterPro" id="IPR051606">
    <property type="entry name" value="Polyketide_Oxido-like"/>
</dbReference>
<dbReference type="Proteomes" id="UP000294656">
    <property type="component" value="Unassembled WGS sequence"/>
</dbReference>
<dbReference type="RefSeq" id="WP_166637617.1">
    <property type="nucleotide sequence ID" value="NZ_SNXC01000004.1"/>
</dbReference>
<gene>
    <name evidence="2" type="ORF">DFP79_0292</name>
</gene>
<comment type="caution">
    <text evidence="2">The sequence shown here is derived from an EMBL/GenBank/DDBJ whole genome shotgun (WGS) entry which is preliminary data.</text>
</comment>
<feature type="domain" description="NAD(P)-binding" evidence="1">
    <location>
        <begin position="7"/>
        <end position="198"/>
    </location>
</feature>
<dbReference type="Gene3D" id="3.40.50.720">
    <property type="entry name" value="NAD(P)-binding Rossmann-like Domain"/>
    <property type="match status" value="1"/>
</dbReference>
<dbReference type="PANTHER" id="PTHR43355:SF2">
    <property type="entry name" value="FLAVIN REDUCTASE (NADPH)"/>
    <property type="match status" value="1"/>
</dbReference>
<dbReference type="SUPFAM" id="SSF51735">
    <property type="entry name" value="NAD(P)-binding Rossmann-fold domains"/>
    <property type="match status" value="1"/>
</dbReference>
<sequence>MKIAILGATGFTGKVLVKKALERHYSVRVLARDPNKLASFGDAIEIIEGDYFDEQALNQVVEGIDVVLSTIGAPATRKTSLNADNFADAMTQLIDSMTHANVKRFINLASAGTRFEGEKVVFIRGLIRLFFSITAPVVIPAKEKELAILQNSALEWTTIRPPLIQENVKGSLQVSSEFLKGNKVDVEHLTDFMLDNIHSKDWISKAPFVTTEG</sequence>
<protein>
    <submittedName>
        <fullName evidence="2">Putative NADH-flavin reductase</fullName>
    </submittedName>
</protein>
<dbReference type="EMBL" id="SNXC01000004">
    <property type="protein sequence ID" value="TDP00483.1"/>
    <property type="molecule type" value="Genomic_DNA"/>
</dbReference>
<evidence type="ECO:0000313" key="3">
    <source>
        <dbReference type="Proteomes" id="UP000294656"/>
    </source>
</evidence>
<dbReference type="InterPro" id="IPR016040">
    <property type="entry name" value="NAD(P)-bd_dom"/>
</dbReference>
<evidence type="ECO:0000259" key="1">
    <source>
        <dbReference type="Pfam" id="PF13460"/>
    </source>
</evidence>
<organism evidence="2 3">
    <name type="scientific">Marinomonas balearica</name>
    <dbReference type="NCBI Taxonomy" id="491947"/>
    <lineage>
        <taxon>Bacteria</taxon>
        <taxon>Pseudomonadati</taxon>
        <taxon>Pseudomonadota</taxon>
        <taxon>Gammaproteobacteria</taxon>
        <taxon>Oceanospirillales</taxon>
        <taxon>Oceanospirillaceae</taxon>
        <taxon>Marinomonas</taxon>
    </lineage>
</organism>